<gene>
    <name evidence="1" type="ORF">AVEN_105452_1</name>
</gene>
<evidence type="ECO:0000313" key="2">
    <source>
        <dbReference type="Proteomes" id="UP000499080"/>
    </source>
</evidence>
<proteinExistence type="predicted"/>
<sequence length="110" mass="12850">MSFLEFRPRFALFPVVETGIIDVARGLVSASVVSRIVAVNSSHIKETRRRHCIHSYERCRDTCKTTRRRNGMFEFHRPQSTNANLELLEVWPSHTPLEKGFRVDTLYILF</sequence>
<keyword evidence="2" id="KW-1185">Reference proteome</keyword>
<reference evidence="1 2" key="1">
    <citation type="journal article" date="2019" name="Sci. Rep.">
        <title>Orb-weaving spider Araneus ventricosus genome elucidates the spidroin gene catalogue.</title>
        <authorList>
            <person name="Kono N."/>
            <person name="Nakamura H."/>
            <person name="Ohtoshi R."/>
            <person name="Moran D.A.P."/>
            <person name="Shinohara A."/>
            <person name="Yoshida Y."/>
            <person name="Fujiwara M."/>
            <person name="Mori M."/>
            <person name="Tomita M."/>
            <person name="Arakawa K."/>
        </authorList>
    </citation>
    <scope>NUCLEOTIDE SEQUENCE [LARGE SCALE GENOMIC DNA]</scope>
</reference>
<comment type="caution">
    <text evidence="1">The sequence shown here is derived from an EMBL/GenBank/DDBJ whole genome shotgun (WGS) entry which is preliminary data.</text>
</comment>
<organism evidence="1 2">
    <name type="scientific">Araneus ventricosus</name>
    <name type="common">Orbweaver spider</name>
    <name type="synonym">Epeira ventricosa</name>
    <dbReference type="NCBI Taxonomy" id="182803"/>
    <lineage>
        <taxon>Eukaryota</taxon>
        <taxon>Metazoa</taxon>
        <taxon>Ecdysozoa</taxon>
        <taxon>Arthropoda</taxon>
        <taxon>Chelicerata</taxon>
        <taxon>Arachnida</taxon>
        <taxon>Araneae</taxon>
        <taxon>Araneomorphae</taxon>
        <taxon>Entelegynae</taxon>
        <taxon>Araneoidea</taxon>
        <taxon>Araneidae</taxon>
        <taxon>Araneus</taxon>
    </lineage>
</organism>
<accession>A0A4Y2IJT4</accession>
<dbReference type="Proteomes" id="UP000499080">
    <property type="component" value="Unassembled WGS sequence"/>
</dbReference>
<protein>
    <submittedName>
        <fullName evidence="1">Uncharacterized protein</fullName>
    </submittedName>
</protein>
<evidence type="ECO:0000313" key="1">
    <source>
        <dbReference type="EMBL" id="GBM77988.1"/>
    </source>
</evidence>
<name>A0A4Y2IJT4_ARAVE</name>
<dbReference type="EMBL" id="BGPR01002725">
    <property type="protein sequence ID" value="GBM77988.1"/>
    <property type="molecule type" value="Genomic_DNA"/>
</dbReference>
<dbReference type="AlphaFoldDB" id="A0A4Y2IJT4"/>